<protein>
    <submittedName>
        <fullName evidence="1">DUF2971 domain-containing protein</fullName>
    </submittedName>
</protein>
<comment type="caution">
    <text evidence="1">The sequence shown here is derived from an EMBL/GenBank/DDBJ whole genome shotgun (WGS) entry which is preliminary data.</text>
</comment>
<dbReference type="InterPro" id="IPR021352">
    <property type="entry name" value="DUF2971"/>
</dbReference>
<name>A0ABV4I9C5_9BURK</name>
<accession>A0ABV4I9C5</accession>
<dbReference type="Pfam" id="PF11185">
    <property type="entry name" value="DUF2971"/>
    <property type="match status" value="1"/>
</dbReference>
<keyword evidence="2" id="KW-1185">Reference proteome</keyword>
<dbReference type="RefSeq" id="WP_370890564.1">
    <property type="nucleotide sequence ID" value="NZ_JBGJLR010000002.1"/>
</dbReference>
<sequence length="174" mass="20059">MWRIYSPDRTAVRIRTTREKLLTVGARIKATSNATFRLDEVAYEKANDVDVRLASIAAELKTKFSMKRAMDALYFKRDAFDYEAEVRAIAFFQPKKHISPTRFLRVRVDPYNLVDSILFDPRADETYVRMAAFFLKNSLRFNGPISRSALYRATYIEVPDEAEPFIQADAQSAA</sequence>
<organism evidence="1 2">
    <name type="scientific">Comamonas jiangduensis</name>
    <dbReference type="NCBI Taxonomy" id="1194168"/>
    <lineage>
        <taxon>Bacteria</taxon>
        <taxon>Pseudomonadati</taxon>
        <taxon>Pseudomonadota</taxon>
        <taxon>Betaproteobacteria</taxon>
        <taxon>Burkholderiales</taxon>
        <taxon>Comamonadaceae</taxon>
        <taxon>Comamonas</taxon>
    </lineage>
</organism>
<dbReference type="Proteomes" id="UP001567350">
    <property type="component" value="Unassembled WGS sequence"/>
</dbReference>
<reference evidence="1 2" key="1">
    <citation type="submission" date="2024-08" db="EMBL/GenBank/DDBJ databases">
        <authorList>
            <person name="Feng Z."/>
            <person name="Ronholm J."/>
        </authorList>
    </citation>
    <scope>NUCLEOTIDE SEQUENCE [LARGE SCALE GENOMIC DNA]</scope>
    <source>
        <strain evidence="1 2">4-AB0-8</strain>
    </source>
</reference>
<proteinExistence type="predicted"/>
<dbReference type="EMBL" id="JBGJLR010000002">
    <property type="protein sequence ID" value="MEZ2738459.1"/>
    <property type="molecule type" value="Genomic_DNA"/>
</dbReference>
<evidence type="ECO:0000313" key="1">
    <source>
        <dbReference type="EMBL" id="MEZ2738459.1"/>
    </source>
</evidence>
<evidence type="ECO:0000313" key="2">
    <source>
        <dbReference type="Proteomes" id="UP001567350"/>
    </source>
</evidence>
<gene>
    <name evidence="1" type="ORF">ACBP88_03120</name>
</gene>